<dbReference type="AlphaFoldDB" id="A0AA38TJ77"/>
<keyword evidence="2" id="KW-1185">Reference proteome</keyword>
<dbReference type="EMBL" id="JARYMX010000003">
    <property type="protein sequence ID" value="KAJ9558003.1"/>
    <property type="molecule type" value="Genomic_DNA"/>
</dbReference>
<accession>A0AA38TJ77</accession>
<proteinExistence type="predicted"/>
<dbReference type="Proteomes" id="UP001172457">
    <property type="component" value="Chromosome 3"/>
</dbReference>
<evidence type="ECO:0000313" key="1">
    <source>
        <dbReference type="EMBL" id="KAJ9558003.1"/>
    </source>
</evidence>
<name>A0AA38TJ77_9ASTR</name>
<protein>
    <submittedName>
        <fullName evidence="1">Uncharacterized protein</fullName>
    </submittedName>
</protein>
<organism evidence="1 2">
    <name type="scientific">Centaurea solstitialis</name>
    <name type="common">yellow star-thistle</name>
    <dbReference type="NCBI Taxonomy" id="347529"/>
    <lineage>
        <taxon>Eukaryota</taxon>
        <taxon>Viridiplantae</taxon>
        <taxon>Streptophyta</taxon>
        <taxon>Embryophyta</taxon>
        <taxon>Tracheophyta</taxon>
        <taxon>Spermatophyta</taxon>
        <taxon>Magnoliopsida</taxon>
        <taxon>eudicotyledons</taxon>
        <taxon>Gunneridae</taxon>
        <taxon>Pentapetalae</taxon>
        <taxon>asterids</taxon>
        <taxon>campanulids</taxon>
        <taxon>Asterales</taxon>
        <taxon>Asteraceae</taxon>
        <taxon>Carduoideae</taxon>
        <taxon>Cardueae</taxon>
        <taxon>Centaureinae</taxon>
        <taxon>Centaurea</taxon>
    </lineage>
</organism>
<gene>
    <name evidence="1" type="ORF">OSB04_012617</name>
</gene>
<sequence length="76" mass="8861">MIGTLLGTYEDNIFKSEYEKPTLKFVDLFGHGSRPELEKKLKYYRTCLRMRTFRKMASKCTGVLVEESSNIPSTYL</sequence>
<evidence type="ECO:0000313" key="2">
    <source>
        <dbReference type="Proteomes" id="UP001172457"/>
    </source>
</evidence>
<reference evidence="1" key="1">
    <citation type="submission" date="2023-03" db="EMBL/GenBank/DDBJ databases">
        <title>Chromosome-scale reference genome and RAD-based genetic map of yellow starthistle (Centaurea solstitialis) reveal putative structural variation and QTLs associated with invader traits.</title>
        <authorList>
            <person name="Reatini B."/>
            <person name="Cang F.A."/>
            <person name="Jiang Q."/>
            <person name="Mckibben M.T.W."/>
            <person name="Barker M.S."/>
            <person name="Rieseberg L.H."/>
            <person name="Dlugosch K.M."/>
        </authorList>
    </citation>
    <scope>NUCLEOTIDE SEQUENCE</scope>
    <source>
        <strain evidence="1">CAN-66</strain>
        <tissue evidence="1">Leaf</tissue>
    </source>
</reference>
<comment type="caution">
    <text evidence="1">The sequence shown here is derived from an EMBL/GenBank/DDBJ whole genome shotgun (WGS) entry which is preliminary data.</text>
</comment>